<accession>A0A7K0D9Q3</accession>
<gene>
    <name evidence="3" type="ORF">NRB20_56180</name>
</gene>
<feature type="transmembrane region" description="Helical" evidence="2">
    <location>
        <begin position="511"/>
        <end position="541"/>
    </location>
</feature>
<keyword evidence="4" id="KW-1185">Reference proteome</keyword>
<dbReference type="InterPro" id="IPR036890">
    <property type="entry name" value="HATPase_C_sf"/>
</dbReference>
<feature type="transmembrane region" description="Helical" evidence="2">
    <location>
        <begin position="448"/>
        <end position="467"/>
    </location>
</feature>
<organism evidence="3 4">
    <name type="scientific">Nocardia macrotermitis</name>
    <dbReference type="NCBI Taxonomy" id="2585198"/>
    <lineage>
        <taxon>Bacteria</taxon>
        <taxon>Bacillati</taxon>
        <taxon>Actinomycetota</taxon>
        <taxon>Actinomycetes</taxon>
        <taxon>Mycobacteriales</taxon>
        <taxon>Nocardiaceae</taxon>
        <taxon>Nocardia</taxon>
    </lineage>
</organism>
<dbReference type="Proteomes" id="UP000438448">
    <property type="component" value="Unassembled WGS sequence"/>
</dbReference>
<feature type="transmembrane region" description="Helical" evidence="2">
    <location>
        <begin position="157"/>
        <end position="175"/>
    </location>
</feature>
<dbReference type="Gene3D" id="3.30.565.10">
    <property type="entry name" value="Histidine kinase-like ATPase, C-terminal domain"/>
    <property type="match status" value="1"/>
</dbReference>
<name>A0A7K0D9Q3_9NOCA</name>
<keyword evidence="2" id="KW-1133">Transmembrane helix</keyword>
<evidence type="ECO:0000313" key="3">
    <source>
        <dbReference type="EMBL" id="MQY22500.1"/>
    </source>
</evidence>
<feature type="transmembrane region" description="Helical" evidence="2">
    <location>
        <begin position="76"/>
        <end position="98"/>
    </location>
</feature>
<feature type="transmembrane region" description="Helical" evidence="2">
    <location>
        <begin position="12"/>
        <end position="32"/>
    </location>
</feature>
<comment type="caution">
    <text evidence="3">The sequence shown here is derived from an EMBL/GenBank/DDBJ whole genome shotgun (WGS) entry which is preliminary data.</text>
</comment>
<dbReference type="SUPFAM" id="SSF55874">
    <property type="entry name" value="ATPase domain of HSP90 chaperone/DNA topoisomerase II/histidine kinase"/>
    <property type="match status" value="1"/>
</dbReference>
<feature type="transmembrane region" description="Helical" evidence="2">
    <location>
        <begin position="421"/>
        <end position="442"/>
    </location>
</feature>
<feature type="transmembrane region" description="Helical" evidence="2">
    <location>
        <begin position="44"/>
        <end position="64"/>
    </location>
</feature>
<feature type="transmembrane region" description="Helical" evidence="2">
    <location>
        <begin position="474"/>
        <end position="499"/>
    </location>
</feature>
<reference evidence="3 4" key="1">
    <citation type="submission" date="2019-10" db="EMBL/GenBank/DDBJ databases">
        <title>Nocardia macrotermitis sp. nov. and Nocardia aurantia sp. nov., isolated from the gut of fungus growing-termite Macrotermes natalensis.</title>
        <authorList>
            <person name="Benndorf R."/>
            <person name="Schwitalla J."/>
            <person name="Martin K."/>
            <person name="De Beer W."/>
            <person name="Kaster A.-K."/>
            <person name="Vollmers J."/>
            <person name="Poulsen M."/>
            <person name="Beemelmanns C."/>
        </authorList>
    </citation>
    <scope>NUCLEOTIDE SEQUENCE [LARGE SCALE GENOMIC DNA]</scope>
    <source>
        <strain evidence="3 4">RB20</strain>
    </source>
</reference>
<evidence type="ECO:0000313" key="4">
    <source>
        <dbReference type="Proteomes" id="UP000438448"/>
    </source>
</evidence>
<keyword evidence="2" id="KW-0472">Membrane</keyword>
<keyword evidence="2" id="KW-0812">Transmembrane</keyword>
<evidence type="ECO:0000256" key="1">
    <source>
        <dbReference type="SAM" id="MobiDB-lite"/>
    </source>
</evidence>
<protein>
    <recommendedName>
        <fullName evidence="5">Signal transduction histidine kinase</fullName>
    </recommendedName>
</protein>
<evidence type="ECO:0000256" key="2">
    <source>
        <dbReference type="SAM" id="Phobius"/>
    </source>
</evidence>
<proteinExistence type="predicted"/>
<dbReference type="AlphaFoldDB" id="A0A7K0D9Q3"/>
<feature type="transmembrane region" description="Helical" evidence="2">
    <location>
        <begin position="553"/>
        <end position="573"/>
    </location>
</feature>
<feature type="region of interest" description="Disordered" evidence="1">
    <location>
        <begin position="727"/>
        <end position="746"/>
    </location>
</feature>
<feature type="compositionally biased region" description="Basic and acidic residues" evidence="1">
    <location>
        <begin position="727"/>
        <end position="739"/>
    </location>
</feature>
<dbReference type="EMBL" id="WEGK01000014">
    <property type="protein sequence ID" value="MQY22500.1"/>
    <property type="molecule type" value="Genomic_DNA"/>
</dbReference>
<sequence length="746" mass="78910">MVDARVAIADRFVRLAGRLVAVGYLIALLLVIPDLADQAGAVAAWWTPCTIVVVFGPGLAMGALSFHPDSGWMRRAATLAAIGYPVATGAWLIAWHHVPLHADQWLADVPALAGLAAAVAWPAWVGLLTLVVATCVATVVNHTGRAPEVNVPFVPDLLYATGYSALFVAGLLMFVRTGRLLQTIQLDAFRGAASAAALRGRADERARFAALTHDWVMSTLLTAARGGDRDTVRRQALRTLNYLDDLEHPFGRVVDAPNTAVRLRAAITHIDPNLPITVEIAPGIDRWAYPAAAVSVTAAAAGEAVRNSLRHAGSGAYRHVGVRLDGTGFEVTVSDDGVGFDTSVERPDRLGITLSIRARMRQLGGGSAVITSGLGVGTTVRLSWSGPLIDQRTVFGEYGRSVAKSPAPLGMRTLLGMRTPAARLLVGGYLIAYAASIATTPALSSDPWPTLACLVLTVVATAAVLAVPGDPPALGVSLAILAVGGPGQFAIASAVSSMWQDTTAQEWSLGTAGAVCTFLCLRGRVALGWVALLLVFVEFAIRAGLPADGARGFTVPFLYLAPLVAATFFARIIRPVASTVLDLRADTLHRVSAEAAEAAAIAERDRQLRRLGRLTRPLLEQLAGAAPIDDVRDECALQEAELRDALRAPQLAQSPVVAAARAARSRGVEVLLYDEHGLDDVTEQVRHRMRTVAVGELDRARDGSVVVRIQRPDRRPLVTIVANGSDGTRRTELDRDAHPSVRAVGA</sequence>
<evidence type="ECO:0008006" key="5">
    <source>
        <dbReference type="Google" id="ProtNLM"/>
    </source>
</evidence>